<comment type="similarity">
    <text evidence="1 3">Belongs to the HAD-like hydrolase superfamily. S-2-haloalkanoic acid dehalogenase family.</text>
</comment>
<dbReference type="EC" id="3.8.1.2" evidence="3"/>
<dbReference type="PANTHER" id="PTHR43316">
    <property type="entry name" value="HYDROLASE, HALOACID DELAHOGENASE-RELATED"/>
    <property type="match status" value="1"/>
</dbReference>
<accession>A0ABY2WV71</accession>
<evidence type="ECO:0000313" key="5">
    <source>
        <dbReference type="Proteomes" id="UP001193035"/>
    </source>
</evidence>
<protein>
    <recommendedName>
        <fullName evidence="3">(S)-2-haloacid dehalogenase</fullName>
        <ecNumber evidence="3">3.8.1.2</ecNumber>
    </recommendedName>
    <alternativeName>
        <fullName evidence="3">2-haloalkanoic acid dehalogenase</fullName>
    </alternativeName>
    <alternativeName>
        <fullName evidence="3">Halocarboxylic acid halidohydrolase</fullName>
    </alternativeName>
    <alternativeName>
        <fullName evidence="3">L-2-haloacid dehalogenase</fullName>
    </alternativeName>
</protein>
<keyword evidence="2 3" id="KW-0378">Hydrolase</keyword>
<dbReference type="EMBL" id="VCPD01000005">
    <property type="protein sequence ID" value="TMV06508.1"/>
    <property type="molecule type" value="Genomic_DNA"/>
</dbReference>
<comment type="function">
    <text evidence="3">Catalyzes the hydrolytic dehalogenation of small (S)-2-haloalkanoic acids to yield the corresponding (R)-2-hydroxyalkanoic acids.</text>
</comment>
<dbReference type="InterPro" id="IPR023214">
    <property type="entry name" value="HAD_sf"/>
</dbReference>
<evidence type="ECO:0000313" key="4">
    <source>
        <dbReference type="EMBL" id="TMV06508.1"/>
    </source>
</evidence>
<dbReference type="SUPFAM" id="SSF56784">
    <property type="entry name" value="HAD-like"/>
    <property type="match status" value="1"/>
</dbReference>
<dbReference type="Pfam" id="PF00702">
    <property type="entry name" value="Hydrolase"/>
    <property type="match status" value="1"/>
</dbReference>
<dbReference type="PRINTS" id="PR00413">
    <property type="entry name" value="HADHALOGNASE"/>
</dbReference>
<dbReference type="InterPro" id="IPR023198">
    <property type="entry name" value="PGP-like_dom2"/>
</dbReference>
<dbReference type="NCBIfam" id="TIGR01428">
    <property type="entry name" value="HAD_type_II"/>
    <property type="match status" value="1"/>
</dbReference>
<dbReference type="InterPro" id="IPR006439">
    <property type="entry name" value="HAD-SF_hydro_IA"/>
</dbReference>
<reference evidence="4 5" key="1">
    <citation type="submission" date="2019-05" db="EMBL/GenBank/DDBJ databases">
        <title>Ruegeria sp. nov., isolated from tidal flat.</title>
        <authorList>
            <person name="Kim W."/>
        </authorList>
    </citation>
    <scope>NUCLEOTIDE SEQUENCE [LARGE SCALE GENOMIC DNA]</scope>
    <source>
        <strain evidence="4 5">CAU 1488</strain>
    </source>
</reference>
<comment type="catalytic activity">
    <reaction evidence="3">
        <text>an (S)-2-haloacid + H2O = a (2R)-2-hydroxycarboxylate + a halide anion + H(+)</text>
        <dbReference type="Rhea" id="RHEA:11192"/>
        <dbReference type="ChEBI" id="CHEBI:15377"/>
        <dbReference type="ChEBI" id="CHEBI:15378"/>
        <dbReference type="ChEBI" id="CHEBI:16042"/>
        <dbReference type="ChEBI" id="CHEBI:58314"/>
        <dbReference type="ChEBI" id="CHEBI:137405"/>
        <dbReference type="EC" id="3.8.1.2"/>
    </reaction>
</comment>
<dbReference type="Gene3D" id="1.10.150.240">
    <property type="entry name" value="Putative phosphatase, domain 2"/>
    <property type="match status" value="1"/>
</dbReference>
<dbReference type="Proteomes" id="UP001193035">
    <property type="component" value="Unassembled WGS sequence"/>
</dbReference>
<dbReference type="PANTHER" id="PTHR43316:SF3">
    <property type="entry name" value="HALOACID DEHALOGENASE, TYPE II (AFU_ORTHOLOGUE AFUA_2G07750)-RELATED"/>
    <property type="match status" value="1"/>
</dbReference>
<evidence type="ECO:0000256" key="3">
    <source>
        <dbReference type="RuleBase" id="RU368077"/>
    </source>
</evidence>
<keyword evidence="5" id="KW-1185">Reference proteome</keyword>
<sequence>MTATGPTMIQALIFDVFGTCVDWRNSVAREVAAVLPQVDALAFATAWRAEYDPAMARIRDGARGYVPLDDLHLENLDTVCRAFGVTLEAPDRLNAAWEKLEPWPDVVGGLQLLRQERIIAPCSNGSIALMTRLARYAGLPWDCILGAELARDYKPQAAVYRVSCAALRLPPDQVMMVAAHNDDLLAARAAGLRTAFVPRLTEHGPDQATDLEPTGDWDIVAKDFADLAHQVAGHG</sequence>
<dbReference type="InterPro" id="IPR006328">
    <property type="entry name" value="2-HAD"/>
</dbReference>
<evidence type="ECO:0000256" key="1">
    <source>
        <dbReference type="ARBA" id="ARBA00008106"/>
    </source>
</evidence>
<name>A0ABY2WV71_9RHOB</name>
<organism evidence="4 5">
    <name type="scientific">Ruegeria sediminis</name>
    <dbReference type="NCBI Taxonomy" id="2583820"/>
    <lineage>
        <taxon>Bacteria</taxon>
        <taxon>Pseudomonadati</taxon>
        <taxon>Pseudomonadota</taxon>
        <taxon>Alphaproteobacteria</taxon>
        <taxon>Rhodobacterales</taxon>
        <taxon>Roseobacteraceae</taxon>
        <taxon>Ruegeria</taxon>
    </lineage>
</organism>
<proteinExistence type="inferred from homology"/>
<gene>
    <name evidence="4" type="ORF">FGK63_15315</name>
</gene>
<dbReference type="InterPro" id="IPR036412">
    <property type="entry name" value="HAD-like_sf"/>
</dbReference>
<evidence type="ECO:0000256" key="2">
    <source>
        <dbReference type="ARBA" id="ARBA00022801"/>
    </source>
</evidence>
<dbReference type="NCBIfam" id="TIGR01493">
    <property type="entry name" value="HAD-SF-IA-v2"/>
    <property type="match status" value="1"/>
</dbReference>
<dbReference type="InterPro" id="IPR051540">
    <property type="entry name" value="S-2-haloacid_dehalogenase"/>
</dbReference>
<comment type="caution">
    <text evidence="4">The sequence shown here is derived from an EMBL/GenBank/DDBJ whole genome shotgun (WGS) entry which is preliminary data.</text>
</comment>
<dbReference type="Gene3D" id="3.40.50.1000">
    <property type="entry name" value="HAD superfamily/HAD-like"/>
    <property type="match status" value="1"/>
</dbReference>